<accession>A0A382G4D4</accession>
<gene>
    <name evidence="2" type="ORF">METZ01_LOCUS222479</name>
</gene>
<reference evidence="2" key="1">
    <citation type="submission" date="2018-05" db="EMBL/GenBank/DDBJ databases">
        <authorList>
            <person name="Lanie J.A."/>
            <person name="Ng W.-L."/>
            <person name="Kazmierczak K.M."/>
            <person name="Andrzejewski T.M."/>
            <person name="Davidsen T.M."/>
            <person name="Wayne K.J."/>
            <person name="Tettelin H."/>
            <person name="Glass J.I."/>
            <person name="Rusch D."/>
            <person name="Podicherti R."/>
            <person name="Tsui H.-C.T."/>
            <person name="Winkler M.E."/>
        </authorList>
    </citation>
    <scope>NUCLEOTIDE SEQUENCE</scope>
</reference>
<dbReference type="AlphaFoldDB" id="A0A382G4D4"/>
<sequence>MSEYYTAEKIQERMSISTLVFQGYRPFGEEALQELVDEGIRRIEIVESPDQYDLSDIRAMRFIDETCRRVGVEVVAYHAYMTTFEGIETEAQRLERVDVCRRQIDTMLELGGTFWCCHAMVTNEPVEKSYRELAAHIEGTDAVIAIENFNRAQLQVADRVKFLDRFDHPKVGMILDVAHEYDADGINPMAVPGRARATIEQIGRHLRHIHLQGYRDGTGHHPPLIEGDEIQWREIFETLAAMNYPGEFVFEPIGLLANLETLKFIGRAPERLAALKN</sequence>
<evidence type="ECO:0000313" key="2">
    <source>
        <dbReference type="EMBL" id="SVB69625.1"/>
    </source>
</evidence>
<dbReference type="PANTHER" id="PTHR12110:SF53">
    <property type="entry name" value="BLR5974 PROTEIN"/>
    <property type="match status" value="1"/>
</dbReference>
<protein>
    <recommendedName>
        <fullName evidence="1">Xylose isomerase-like TIM barrel domain-containing protein</fullName>
    </recommendedName>
</protein>
<dbReference type="InterPro" id="IPR013022">
    <property type="entry name" value="Xyl_isomerase-like_TIM-brl"/>
</dbReference>
<dbReference type="PANTHER" id="PTHR12110">
    <property type="entry name" value="HYDROXYPYRUVATE ISOMERASE"/>
    <property type="match status" value="1"/>
</dbReference>
<name>A0A382G4D4_9ZZZZ</name>
<proteinExistence type="predicted"/>
<dbReference type="EMBL" id="UINC01053289">
    <property type="protein sequence ID" value="SVB69625.1"/>
    <property type="molecule type" value="Genomic_DNA"/>
</dbReference>
<dbReference type="Pfam" id="PF01261">
    <property type="entry name" value="AP_endonuc_2"/>
    <property type="match status" value="1"/>
</dbReference>
<evidence type="ECO:0000259" key="1">
    <source>
        <dbReference type="Pfam" id="PF01261"/>
    </source>
</evidence>
<dbReference type="Gene3D" id="3.20.20.150">
    <property type="entry name" value="Divalent-metal-dependent TIM barrel enzymes"/>
    <property type="match status" value="1"/>
</dbReference>
<dbReference type="InterPro" id="IPR036237">
    <property type="entry name" value="Xyl_isomerase-like_sf"/>
</dbReference>
<dbReference type="InterPro" id="IPR050312">
    <property type="entry name" value="IolE/XylAMocC-like"/>
</dbReference>
<feature type="domain" description="Xylose isomerase-like TIM barrel" evidence="1">
    <location>
        <begin position="33"/>
        <end position="252"/>
    </location>
</feature>
<organism evidence="2">
    <name type="scientific">marine metagenome</name>
    <dbReference type="NCBI Taxonomy" id="408172"/>
    <lineage>
        <taxon>unclassified sequences</taxon>
        <taxon>metagenomes</taxon>
        <taxon>ecological metagenomes</taxon>
    </lineage>
</organism>
<dbReference type="SUPFAM" id="SSF51658">
    <property type="entry name" value="Xylose isomerase-like"/>
    <property type="match status" value="1"/>
</dbReference>